<dbReference type="SUPFAM" id="SSF53335">
    <property type="entry name" value="S-adenosyl-L-methionine-dependent methyltransferases"/>
    <property type="match status" value="1"/>
</dbReference>
<dbReference type="AlphaFoldDB" id="A0A918PRN1"/>
<evidence type="ECO:0000313" key="2">
    <source>
        <dbReference type="Proteomes" id="UP000619457"/>
    </source>
</evidence>
<name>A0A918PRN1_9BACT</name>
<reference evidence="1" key="2">
    <citation type="submission" date="2020-09" db="EMBL/GenBank/DDBJ databases">
        <authorList>
            <person name="Sun Q."/>
            <person name="Kim S."/>
        </authorList>
    </citation>
    <scope>NUCLEOTIDE SEQUENCE</scope>
    <source>
        <strain evidence="1">KCTC 12368</strain>
    </source>
</reference>
<comment type="caution">
    <text evidence="1">The sequence shown here is derived from an EMBL/GenBank/DDBJ whole genome shotgun (WGS) entry which is preliminary data.</text>
</comment>
<reference evidence="1" key="1">
    <citation type="journal article" date="2014" name="Int. J. Syst. Evol. Microbiol.">
        <title>Complete genome sequence of Corynebacterium casei LMG S-19264T (=DSM 44701T), isolated from a smear-ripened cheese.</title>
        <authorList>
            <consortium name="US DOE Joint Genome Institute (JGI-PGF)"/>
            <person name="Walter F."/>
            <person name="Albersmeier A."/>
            <person name="Kalinowski J."/>
            <person name="Ruckert C."/>
        </authorList>
    </citation>
    <scope>NUCLEOTIDE SEQUENCE</scope>
    <source>
        <strain evidence="1">KCTC 12368</strain>
    </source>
</reference>
<organism evidence="1 2">
    <name type="scientific">Echinicola pacifica</name>
    <dbReference type="NCBI Taxonomy" id="346377"/>
    <lineage>
        <taxon>Bacteria</taxon>
        <taxon>Pseudomonadati</taxon>
        <taxon>Bacteroidota</taxon>
        <taxon>Cytophagia</taxon>
        <taxon>Cytophagales</taxon>
        <taxon>Cyclobacteriaceae</taxon>
        <taxon>Echinicola</taxon>
    </lineage>
</organism>
<proteinExistence type="predicted"/>
<dbReference type="EMBL" id="BMWX01000002">
    <property type="protein sequence ID" value="GGZ20643.1"/>
    <property type="molecule type" value="Genomic_DNA"/>
</dbReference>
<sequence>MDAEKKNTVCVACGNERDNIVFYASEKRLGLGHKFDYMECGLCLSLQLVSPPENMMQYYSSEYFSFRKLKNCGFIGSIFKRSAWLFYKWGIIRTVQPAYLNWLRILRATKHQAIADIGCGNGQLSYDLRCCGFDNQYGYDPFLPKEVKEPGLTLQGLELQEVRGKFDIVMMNHSFEYMEYPQEIWGQLSKIVKEDGKLLIRLPVTDSEVWRKERADWFQLDPPRHLFIPSIKAMNDLGKKFGFHLFYTEFDSTEAQFAYTSLYKQGRKMVDHELEDYFSKEELKSLKAKAAQHNRYQIGDQVCLYYQKVADLPKASSY</sequence>
<dbReference type="Proteomes" id="UP000619457">
    <property type="component" value="Unassembled WGS sequence"/>
</dbReference>
<dbReference type="InterPro" id="IPR029063">
    <property type="entry name" value="SAM-dependent_MTases_sf"/>
</dbReference>
<gene>
    <name evidence="1" type="ORF">GCM10007049_11530</name>
</gene>
<dbReference type="RefSeq" id="WP_018472312.1">
    <property type="nucleotide sequence ID" value="NZ_BMWX01000002.1"/>
</dbReference>
<dbReference type="Pfam" id="PF13489">
    <property type="entry name" value="Methyltransf_23"/>
    <property type="match status" value="1"/>
</dbReference>
<protein>
    <recommendedName>
        <fullName evidence="3">Methyltransferase domain-containing protein</fullName>
    </recommendedName>
</protein>
<dbReference type="CDD" id="cd02440">
    <property type="entry name" value="AdoMet_MTases"/>
    <property type="match status" value="1"/>
</dbReference>
<evidence type="ECO:0000313" key="1">
    <source>
        <dbReference type="EMBL" id="GGZ20643.1"/>
    </source>
</evidence>
<evidence type="ECO:0008006" key="3">
    <source>
        <dbReference type="Google" id="ProtNLM"/>
    </source>
</evidence>
<accession>A0A918PRN1</accession>
<dbReference type="Gene3D" id="3.40.50.150">
    <property type="entry name" value="Vaccinia Virus protein VP39"/>
    <property type="match status" value="1"/>
</dbReference>
<keyword evidence="2" id="KW-1185">Reference proteome</keyword>